<dbReference type="GO" id="GO:0006508">
    <property type="term" value="P:proteolysis"/>
    <property type="evidence" value="ECO:0007669"/>
    <property type="project" value="UniProtKB-KW"/>
</dbReference>
<dbReference type="RefSeq" id="WP_089021548.1">
    <property type="nucleotide sequence ID" value="NZ_LT607412.1"/>
</dbReference>
<keyword evidence="5" id="KW-0862">Zinc</keyword>
<dbReference type="SMART" id="SM00631">
    <property type="entry name" value="Zn_pept"/>
    <property type="match status" value="1"/>
</dbReference>
<dbReference type="InterPro" id="IPR000834">
    <property type="entry name" value="Peptidase_M14"/>
</dbReference>
<keyword evidence="6" id="KW-0482">Metalloprotease</keyword>
<feature type="domain" description="Peptidase M14" evidence="10">
    <location>
        <begin position="388"/>
        <end position="696"/>
    </location>
</feature>
<feature type="region of interest" description="Disordered" evidence="8">
    <location>
        <begin position="790"/>
        <end position="810"/>
    </location>
</feature>
<dbReference type="AlphaFoldDB" id="A0A1C4YAT5"/>
<feature type="chain" id="PRO_5008708976" evidence="9">
    <location>
        <begin position="35"/>
        <end position="810"/>
    </location>
</feature>
<dbReference type="OrthoDB" id="5240362at2"/>
<evidence type="ECO:0000256" key="8">
    <source>
        <dbReference type="SAM" id="MobiDB-lite"/>
    </source>
</evidence>
<gene>
    <name evidence="11" type="ORF">GA0070607_6513</name>
</gene>
<dbReference type="PROSITE" id="PS52035">
    <property type="entry name" value="PEPTIDASE_M14"/>
    <property type="match status" value="1"/>
</dbReference>
<organism evidence="11 12">
    <name type="scientific">Micromonospora coriariae</name>
    <dbReference type="NCBI Taxonomy" id="285665"/>
    <lineage>
        <taxon>Bacteria</taxon>
        <taxon>Bacillati</taxon>
        <taxon>Actinomycetota</taxon>
        <taxon>Actinomycetes</taxon>
        <taxon>Micromonosporales</taxon>
        <taxon>Micromonosporaceae</taxon>
        <taxon>Micromonospora</taxon>
    </lineage>
</organism>
<comment type="cofactor">
    <cofactor evidence="1">
        <name>Zn(2+)</name>
        <dbReference type="ChEBI" id="CHEBI:29105"/>
    </cofactor>
</comment>
<keyword evidence="4" id="KW-0378">Hydrolase</keyword>
<dbReference type="Pfam" id="PF00246">
    <property type="entry name" value="Peptidase_M14"/>
    <property type="match status" value="1"/>
</dbReference>
<evidence type="ECO:0000256" key="5">
    <source>
        <dbReference type="ARBA" id="ARBA00022833"/>
    </source>
</evidence>
<name>A0A1C4YAT5_9ACTN</name>
<feature type="signal peptide" evidence="9">
    <location>
        <begin position="1"/>
        <end position="34"/>
    </location>
</feature>
<protein>
    <submittedName>
        <fullName evidence="11">Chitobiase/beta-hexosaminidase C-terminal domain-containing protein</fullName>
    </submittedName>
</protein>
<dbReference type="Gene3D" id="3.40.630.10">
    <property type="entry name" value="Zn peptidases"/>
    <property type="match status" value="1"/>
</dbReference>
<dbReference type="Proteomes" id="UP000198243">
    <property type="component" value="Chromosome I"/>
</dbReference>
<sequence length="810" mass="85869">MPKSLPARWRRRLPVPAALAAAMAVVLLVSPASATAPDAAAPADSGPVAGEPANVVEVLLAGTAELDALVATGVDLDHHVERAENGVVAHAVLTPSEAARLTAAGFTLGDVLHRPEDARARVEERESTIAAHLAENREFAAAAADPTAPDVSDVKIIRADYYTSGTSQVLSVEAKWAQGQTASNTLTVERDSGPGTAIGSGGTQTISRFVDAGVYLYHRGASAVTSRPDRIRITSPTGDVAEVKVQEWLPTPETSPEGPGYQKDFVTSYLTPTELYARIHQLAAEFPNLAEIVELPYKTNGYRRHAQAVLGSANASRVAVDSLAWGHQGGNDISVELVNPGADNAALAVTVSGKAIRVALGTDGAGAVTSTAAEVVAALNAAAGSLVKAYTYRGSPGNGVVAPAARTALTDDLSAPASVSRDPQPVYAIRIGKVRDGSKPGVLAYAQEHAREWVPPLVAVETAERLLRNYAHDGQTKQLLNNLDIWIAPSVNPDGGHYSFYDFNSQRKNMTNHCPSTGAADFLGRDSWGVDNNRNYTEYSLFDGYSGASSSCTSGTYAGPSELSEPENRNVDWLAARPNIKFSMNLHSSGNYFMWSPGAYALPDRTSAPRPTLAEESAFWGASSRILTAIKQHRNMAVTPARTGPISDVLYSAAGNSGDMLWYKYGIYAWNFEVGTSFQPNWEEAHSEAMEFSNGLVELMRVARDFAKDRTRPESTLTVAPSSTPGMVNVTFGVSEPASVFYTLDGATPTYSSTLYGSAGIREGGETLTIPAGTRINWFSVDSAGNVENNYTPDGSGKNYSKGRAVLPTS</sequence>
<evidence type="ECO:0000256" key="2">
    <source>
        <dbReference type="ARBA" id="ARBA00005988"/>
    </source>
</evidence>
<proteinExistence type="inferred from homology"/>
<reference evidence="12" key="1">
    <citation type="submission" date="2016-06" db="EMBL/GenBank/DDBJ databases">
        <authorList>
            <person name="Varghese N."/>
            <person name="Submissions Spin"/>
        </authorList>
    </citation>
    <scope>NUCLEOTIDE SEQUENCE [LARGE SCALE GENOMIC DNA]</scope>
    <source>
        <strain evidence="12">DSM 44875</strain>
    </source>
</reference>
<feature type="active site" description="Proton donor/acceptor" evidence="7">
    <location>
        <position position="673"/>
    </location>
</feature>
<accession>A0A1C4YAT5</accession>
<comment type="similarity">
    <text evidence="2 7">Belongs to the peptidase M14 family.</text>
</comment>
<dbReference type="EMBL" id="LT607412">
    <property type="protein sequence ID" value="SCF17862.1"/>
    <property type="molecule type" value="Genomic_DNA"/>
</dbReference>
<keyword evidence="9" id="KW-0732">Signal</keyword>
<keyword evidence="3" id="KW-0645">Protease</keyword>
<evidence type="ECO:0000256" key="3">
    <source>
        <dbReference type="ARBA" id="ARBA00022670"/>
    </source>
</evidence>
<evidence type="ECO:0000256" key="4">
    <source>
        <dbReference type="ARBA" id="ARBA00022801"/>
    </source>
</evidence>
<evidence type="ECO:0000256" key="1">
    <source>
        <dbReference type="ARBA" id="ARBA00001947"/>
    </source>
</evidence>
<evidence type="ECO:0000256" key="6">
    <source>
        <dbReference type="ARBA" id="ARBA00023049"/>
    </source>
</evidence>
<evidence type="ECO:0000256" key="7">
    <source>
        <dbReference type="PROSITE-ProRule" id="PRU01379"/>
    </source>
</evidence>
<dbReference type="GO" id="GO:0005615">
    <property type="term" value="C:extracellular space"/>
    <property type="evidence" value="ECO:0007669"/>
    <property type="project" value="TreeGrafter"/>
</dbReference>
<dbReference type="GO" id="GO:0004181">
    <property type="term" value="F:metallocarboxypeptidase activity"/>
    <property type="evidence" value="ECO:0007669"/>
    <property type="project" value="InterPro"/>
</dbReference>
<evidence type="ECO:0000256" key="9">
    <source>
        <dbReference type="SAM" id="SignalP"/>
    </source>
</evidence>
<dbReference type="Pfam" id="PF13290">
    <property type="entry name" value="CHB_HEX_C_1"/>
    <property type="match status" value="1"/>
</dbReference>
<dbReference type="GO" id="GO:0008270">
    <property type="term" value="F:zinc ion binding"/>
    <property type="evidence" value="ECO:0007669"/>
    <property type="project" value="InterPro"/>
</dbReference>
<evidence type="ECO:0000259" key="10">
    <source>
        <dbReference type="PROSITE" id="PS52035"/>
    </source>
</evidence>
<dbReference type="SUPFAM" id="SSF53187">
    <property type="entry name" value="Zn-dependent exopeptidases"/>
    <property type="match status" value="1"/>
</dbReference>
<keyword evidence="12" id="KW-1185">Reference proteome</keyword>
<dbReference type="InterPro" id="IPR059177">
    <property type="entry name" value="GH29D-like_dom"/>
</dbReference>
<evidence type="ECO:0000313" key="12">
    <source>
        <dbReference type="Proteomes" id="UP000198243"/>
    </source>
</evidence>
<evidence type="ECO:0000313" key="11">
    <source>
        <dbReference type="EMBL" id="SCF17862.1"/>
    </source>
</evidence>
<dbReference type="PANTHER" id="PTHR11705:SF143">
    <property type="entry name" value="SLL0236 PROTEIN"/>
    <property type="match status" value="1"/>
</dbReference>
<dbReference type="PANTHER" id="PTHR11705">
    <property type="entry name" value="PROTEASE FAMILY M14 CARBOXYPEPTIDASE A,B"/>
    <property type="match status" value="1"/>
</dbReference>